<gene>
    <name evidence="1" type="ORF">EDC25_10190</name>
</gene>
<dbReference type="Pfam" id="PF03843">
    <property type="entry name" value="Slp"/>
    <property type="match status" value="1"/>
</dbReference>
<dbReference type="PANTHER" id="PTHR37530">
    <property type="entry name" value="OUTER MEMBRANE PROTEIN SLP"/>
    <property type="match status" value="1"/>
</dbReference>
<dbReference type="PIRSF" id="PIRSF004982">
    <property type="entry name" value="SlP"/>
    <property type="match status" value="1"/>
</dbReference>
<reference evidence="1 2" key="1">
    <citation type="submission" date="2019-03" db="EMBL/GenBank/DDBJ databases">
        <title>Genomic Encyclopedia of Type Strains, Phase IV (KMG-IV): sequencing the most valuable type-strain genomes for metagenomic binning, comparative biology and taxonomic classification.</title>
        <authorList>
            <person name="Goeker M."/>
        </authorList>
    </citation>
    <scope>NUCLEOTIDE SEQUENCE [LARGE SCALE GENOMIC DNA]</scope>
    <source>
        <strain evidence="1 2">DSM 21944</strain>
    </source>
</reference>
<accession>A0A4S3L1W9</accession>
<dbReference type="PROSITE" id="PS51257">
    <property type="entry name" value="PROKAR_LIPOPROTEIN"/>
    <property type="match status" value="1"/>
</dbReference>
<comment type="caution">
    <text evidence="1">The sequence shown here is derived from an EMBL/GenBank/DDBJ whole genome shotgun (WGS) entry which is preliminary data.</text>
</comment>
<dbReference type="EMBL" id="SMAF01000001">
    <property type="protein sequence ID" value="TCT01235.1"/>
    <property type="molecule type" value="Genomic_DNA"/>
</dbReference>
<keyword evidence="2" id="KW-1185">Reference proteome</keyword>
<proteinExistence type="predicted"/>
<dbReference type="Proteomes" id="UP000294599">
    <property type="component" value="Unassembled WGS sequence"/>
</dbReference>
<dbReference type="OrthoDB" id="5295757at2"/>
<dbReference type="PANTHER" id="PTHR37530:SF1">
    <property type="entry name" value="OUTER MEMBRANE PROTEIN SLP"/>
    <property type="match status" value="1"/>
</dbReference>
<dbReference type="RefSeq" id="WP_123521845.1">
    <property type="nucleotide sequence ID" value="NZ_JBHLWF010000005.1"/>
</dbReference>
<sequence>MKRLSIAVILSSLSVGCASVPKPLGGEYLPSQPRAVVEAGRNGGPVRWGGSIIAVEPEAERTCIQVLARELGPDARPRLRDPDEGRFVACRAGFYDPEVFTEGREVTVTGIVAAMTTRVVGEYPYTMPEVAADVIYLWPPRVEYRYEPLPPTWALWFGPSWYGWHHHHLWHPRPIHRPRPRRSGRGN</sequence>
<evidence type="ECO:0000313" key="1">
    <source>
        <dbReference type="EMBL" id="TCT01235.1"/>
    </source>
</evidence>
<organism evidence="1 2">
    <name type="scientific">Pseudofulvimonas gallinarii</name>
    <dbReference type="NCBI Taxonomy" id="634155"/>
    <lineage>
        <taxon>Bacteria</taxon>
        <taxon>Pseudomonadati</taxon>
        <taxon>Pseudomonadota</taxon>
        <taxon>Gammaproteobacteria</taxon>
        <taxon>Lysobacterales</taxon>
        <taxon>Rhodanobacteraceae</taxon>
        <taxon>Pseudofulvimonas</taxon>
    </lineage>
</organism>
<dbReference type="InterPro" id="IPR004658">
    <property type="entry name" value="OMP_Slp"/>
</dbReference>
<protein>
    <submittedName>
        <fullName evidence="1">Outer membrane lipoprotein</fullName>
    </submittedName>
</protein>
<evidence type="ECO:0000313" key="2">
    <source>
        <dbReference type="Proteomes" id="UP000294599"/>
    </source>
</evidence>
<dbReference type="GO" id="GO:0019867">
    <property type="term" value="C:outer membrane"/>
    <property type="evidence" value="ECO:0007669"/>
    <property type="project" value="InterPro"/>
</dbReference>
<dbReference type="AlphaFoldDB" id="A0A4S3L1W9"/>
<keyword evidence="1" id="KW-0449">Lipoprotein</keyword>
<name>A0A4S3L1W9_9GAMM</name>